<dbReference type="Pfam" id="PF01850">
    <property type="entry name" value="PIN"/>
    <property type="match status" value="1"/>
</dbReference>
<comment type="caution">
    <text evidence="2">The sequence shown here is derived from an EMBL/GenBank/DDBJ whole genome shotgun (WGS) entry which is preliminary data.</text>
</comment>
<evidence type="ECO:0000313" key="3">
    <source>
        <dbReference type="Proteomes" id="UP000807785"/>
    </source>
</evidence>
<dbReference type="AlphaFoldDB" id="A0A9D7HW15"/>
<dbReference type="Proteomes" id="UP000807785">
    <property type="component" value="Unassembled WGS sequence"/>
</dbReference>
<gene>
    <name evidence="2" type="ORF">IPH26_19990</name>
</gene>
<dbReference type="SUPFAM" id="SSF88723">
    <property type="entry name" value="PIN domain-like"/>
    <property type="match status" value="1"/>
</dbReference>
<evidence type="ECO:0000259" key="1">
    <source>
        <dbReference type="Pfam" id="PF01850"/>
    </source>
</evidence>
<name>A0A9D7HW15_9PROT</name>
<dbReference type="InterPro" id="IPR029060">
    <property type="entry name" value="PIN-like_dom_sf"/>
</dbReference>
<dbReference type="InterPro" id="IPR002716">
    <property type="entry name" value="PIN_dom"/>
</dbReference>
<sequence>MQAVEPIYVLDACALLRLAQAERGSEVVRDLLYAATRGEVGLMMHQINLGEVVYRIGKARGWEIAERKRGEIALLPIRIVPFDDRLFWAAVRLKSDFPISYADAFAAALAIDSSATLVSTDPEFDGLGDRLTRVSG</sequence>
<protein>
    <submittedName>
        <fullName evidence="2">PIN domain-containing protein</fullName>
    </submittedName>
</protein>
<reference evidence="2" key="1">
    <citation type="submission" date="2020-10" db="EMBL/GenBank/DDBJ databases">
        <title>Connecting structure to function with the recovery of over 1000 high-quality activated sludge metagenome-assembled genomes encoding full-length rRNA genes using long-read sequencing.</title>
        <authorList>
            <person name="Singleton C.M."/>
            <person name="Petriglieri F."/>
            <person name="Kristensen J.M."/>
            <person name="Kirkegaard R.H."/>
            <person name="Michaelsen T.Y."/>
            <person name="Andersen M.H."/>
            <person name="Karst S.M."/>
            <person name="Dueholm M.S."/>
            <person name="Nielsen P.H."/>
            <person name="Albertsen M."/>
        </authorList>
    </citation>
    <scope>NUCLEOTIDE SEQUENCE</scope>
    <source>
        <strain evidence="2">Bjer_18-Q3-R1-45_BAT3C.347</strain>
    </source>
</reference>
<proteinExistence type="predicted"/>
<dbReference type="Gene3D" id="3.40.50.1010">
    <property type="entry name" value="5'-nuclease"/>
    <property type="match status" value="1"/>
</dbReference>
<dbReference type="EMBL" id="JADJEV010000005">
    <property type="protein sequence ID" value="MBK6975115.1"/>
    <property type="molecule type" value="Genomic_DNA"/>
</dbReference>
<feature type="domain" description="PIN" evidence="1">
    <location>
        <begin position="8"/>
        <end position="125"/>
    </location>
</feature>
<accession>A0A9D7HW15</accession>
<organism evidence="2 3">
    <name type="scientific">Candidatus Methylophosphatis roskildensis</name>
    <dbReference type="NCBI Taxonomy" id="2899263"/>
    <lineage>
        <taxon>Bacteria</taxon>
        <taxon>Pseudomonadati</taxon>
        <taxon>Pseudomonadota</taxon>
        <taxon>Betaproteobacteria</taxon>
        <taxon>Nitrosomonadales</taxon>
        <taxon>Sterolibacteriaceae</taxon>
        <taxon>Candidatus Methylophosphatis</taxon>
    </lineage>
</organism>
<evidence type="ECO:0000313" key="2">
    <source>
        <dbReference type="EMBL" id="MBK6975115.1"/>
    </source>
</evidence>